<reference evidence="3 4" key="1">
    <citation type="journal article" date="2016" name="Mol. Biol. Evol.">
        <title>Comparative Genomics of Early-Diverging Mushroom-Forming Fungi Provides Insights into the Origins of Lignocellulose Decay Capabilities.</title>
        <authorList>
            <person name="Nagy L.G."/>
            <person name="Riley R."/>
            <person name="Tritt A."/>
            <person name="Adam C."/>
            <person name="Daum C."/>
            <person name="Floudas D."/>
            <person name="Sun H."/>
            <person name="Yadav J.S."/>
            <person name="Pangilinan J."/>
            <person name="Larsson K.H."/>
            <person name="Matsuura K."/>
            <person name="Barry K."/>
            <person name="Labutti K."/>
            <person name="Kuo R."/>
            <person name="Ohm R.A."/>
            <person name="Bhattacharya S.S."/>
            <person name="Shirouzu T."/>
            <person name="Yoshinaga Y."/>
            <person name="Martin F.M."/>
            <person name="Grigoriev I.V."/>
            <person name="Hibbett D.S."/>
        </authorList>
    </citation>
    <scope>NUCLEOTIDE SEQUENCE [LARGE SCALE GENOMIC DNA]</scope>
    <source>
        <strain evidence="3 4">L-15889</strain>
    </source>
</reference>
<dbReference type="AlphaFoldDB" id="A0A165SP46"/>
<evidence type="ECO:0000256" key="1">
    <source>
        <dbReference type="SAM" id="Phobius"/>
    </source>
</evidence>
<keyword evidence="4" id="KW-1185">Reference proteome</keyword>
<gene>
    <name evidence="3" type="ORF">DAEQUDRAFT_722950</name>
</gene>
<sequence>MSLAQDADEIRALYLQNTLYYSAVALCCYDYLLTLGDEIAYVWRSKRRLSALLFCGFRYPALLNTVFMILGSRAFPSWQSNHSCFILVQAQSVGAMLTMASAAMFTALRLSAIYDKSLWIFWIVFLTGMTSPAISTYFSVILKPDLVTIGPLTTCAGYVSDDQKSSYNASTLLVIVRSALSLLADALVFVLTWRKLIRAREATRCSMSLVSVLIEDTAIYFLLLCIVNLVGIGLGHFFSLAIGMSLWTLTLTSSLLSRLLLDLHKASESDNTMDTLAKLETTISSSSDEFPDTTVIFETAVQFTTIGELELDCSPVYTMIKLDP</sequence>
<feature type="transmembrane region" description="Helical" evidence="1">
    <location>
        <begin position="49"/>
        <end position="70"/>
    </location>
</feature>
<dbReference type="EMBL" id="KV429041">
    <property type="protein sequence ID" value="KZT72286.1"/>
    <property type="molecule type" value="Genomic_DNA"/>
</dbReference>
<feature type="domain" description="DUF6533" evidence="2">
    <location>
        <begin position="22"/>
        <end position="63"/>
    </location>
</feature>
<dbReference type="Proteomes" id="UP000076727">
    <property type="component" value="Unassembled WGS sequence"/>
</dbReference>
<name>A0A165SP46_9APHY</name>
<feature type="transmembrane region" description="Helical" evidence="1">
    <location>
        <begin position="205"/>
        <end position="231"/>
    </location>
</feature>
<keyword evidence="1" id="KW-1133">Transmembrane helix</keyword>
<dbReference type="InterPro" id="IPR045340">
    <property type="entry name" value="DUF6533"/>
</dbReference>
<dbReference type="STRING" id="1314783.A0A165SP46"/>
<dbReference type="OrthoDB" id="2803471at2759"/>
<feature type="transmembrane region" description="Helical" evidence="1">
    <location>
        <begin position="20"/>
        <end position="42"/>
    </location>
</feature>
<evidence type="ECO:0000313" key="3">
    <source>
        <dbReference type="EMBL" id="KZT72286.1"/>
    </source>
</evidence>
<keyword evidence="1" id="KW-0472">Membrane</keyword>
<keyword evidence="1" id="KW-0812">Transmembrane</keyword>
<dbReference type="Pfam" id="PF20151">
    <property type="entry name" value="DUF6533"/>
    <property type="match status" value="1"/>
</dbReference>
<protein>
    <recommendedName>
        <fullName evidence="2">DUF6533 domain-containing protein</fullName>
    </recommendedName>
</protein>
<evidence type="ECO:0000259" key="2">
    <source>
        <dbReference type="Pfam" id="PF20151"/>
    </source>
</evidence>
<accession>A0A165SP46</accession>
<feature type="transmembrane region" description="Helical" evidence="1">
    <location>
        <begin position="90"/>
        <end position="108"/>
    </location>
</feature>
<evidence type="ECO:0000313" key="4">
    <source>
        <dbReference type="Proteomes" id="UP000076727"/>
    </source>
</evidence>
<feature type="transmembrane region" description="Helical" evidence="1">
    <location>
        <begin position="120"/>
        <end position="142"/>
    </location>
</feature>
<proteinExistence type="predicted"/>
<organism evidence="3 4">
    <name type="scientific">Daedalea quercina L-15889</name>
    <dbReference type="NCBI Taxonomy" id="1314783"/>
    <lineage>
        <taxon>Eukaryota</taxon>
        <taxon>Fungi</taxon>
        <taxon>Dikarya</taxon>
        <taxon>Basidiomycota</taxon>
        <taxon>Agaricomycotina</taxon>
        <taxon>Agaricomycetes</taxon>
        <taxon>Polyporales</taxon>
        <taxon>Fomitopsis</taxon>
    </lineage>
</organism>
<feature type="transmembrane region" description="Helical" evidence="1">
    <location>
        <begin position="172"/>
        <end position="193"/>
    </location>
</feature>